<dbReference type="Proteomes" id="UP000807469">
    <property type="component" value="Unassembled WGS sequence"/>
</dbReference>
<comment type="caution">
    <text evidence="1">The sequence shown here is derived from an EMBL/GenBank/DDBJ whole genome shotgun (WGS) entry which is preliminary data.</text>
</comment>
<organism evidence="1 2">
    <name type="scientific">Pholiota conissans</name>
    <dbReference type="NCBI Taxonomy" id="109636"/>
    <lineage>
        <taxon>Eukaryota</taxon>
        <taxon>Fungi</taxon>
        <taxon>Dikarya</taxon>
        <taxon>Basidiomycota</taxon>
        <taxon>Agaricomycotina</taxon>
        <taxon>Agaricomycetes</taxon>
        <taxon>Agaricomycetidae</taxon>
        <taxon>Agaricales</taxon>
        <taxon>Agaricineae</taxon>
        <taxon>Strophariaceae</taxon>
        <taxon>Pholiota</taxon>
    </lineage>
</organism>
<accession>A0A9P5YI84</accession>
<sequence>MPTITFEEYMFPTESPTQTFDEYVDQFQPPSPGFSNLSEENRLLFTSNGLRRLGALVLSSVANTPIPQLLAFHDQLVRLIKLFLRAKCSPAHFVDYDDLSKVILFTSKTFIVIDDHLYRLRRAPLVPGRFRDDLCTLCFSVTRAHEDFALALFCAGLTSYRGNITWD</sequence>
<gene>
    <name evidence="1" type="ORF">BDN70DRAFT_902170</name>
</gene>
<protein>
    <submittedName>
        <fullName evidence="1">Uncharacterized protein</fullName>
    </submittedName>
</protein>
<name>A0A9P5YI84_9AGAR</name>
<dbReference type="EMBL" id="MU156047">
    <property type="protein sequence ID" value="KAF9470358.1"/>
    <property type="molecule type" value="Genomic_DNA"/>
</dbReference>
<dbReference type="AlphaFoldDB" id="A0A9P5YI84"/>
<proteinExistence type="predicted"/>
<reference evidence="1" key="1">
    <citation type="submission" date="2020-11" db="EMBL/GenBank/DDBJ databases">
        <authorList>
            <consortium name="DOE Joint Genome Institute"/>
            <person name="Ahrendt S."/>
            <person name="Riley R."/>
            <person name="Andreopoulos W."/>
            <person name="Labutti K."/>
            <person name="Pangilinan J."/>
            <person name="Ruiz-Duenas F.J."/>
            <person name="Barrasa J.M."/>
            <person name="Sanchez-Garcia M."/>
            <person name="Camarero S."/>
            <person name="Miyauchi S."/>
            <person name="Serrano A."/>
            <person name="Linde D."/>
            <person name="Babiker R."/>
            <person name="Drula E."/>
            <person name="Ayuso-Fernandez I."/>
            <person name="Pacheco R."/>
            <person name="Padilla G."/>
            <person name="Ferreira P."/>
            <person name="Barriuso J."/>
            <person name="Kellner H."/>
            <person name="Castanera R."/>
            <person name="Alfaro M."/>
            <person name="Ramirez L."/>
            <person name="Pisabarro A.G."/>
            <person name="Kuo A."/>
            <person name="Tritt A."/>
            <person name="Lipzen A."/>
            <person name="He G."/>
            <person name="Yan M."/>
            <person name="Ng V."/>
            <person name="Cullen D."/>
            <person name="Martin F."/>
            <person name="Rosso M.-N."/>
            <person name="Henrissat B."/>
            <person name="Hibbett D."/>
            <person name="Martinez A.T."/>
            <person name="Grigoriev I.V."/>
        </authorList>
    </citation>
    <scope>NUCLEOTIDE SEQUENCE</scope>
    <source>
        <strain evidence="1">CIRM-BRFM 674</strain>
    </source>
</reference>
<feature type="non-terminal residue" evidence="1">
    <location>
        <position position="167"/>
    </location>
</feature>
<evidence type="ECO:0000313" key="1">
    <source>
        <dbReference type="EMBL" id="KAF9470358.1"/>
    </source>
</evidence>
<keyword evidence="2" id="KW-1185">Reference proteome</keyword>
<evidence type="ECO:0000313" key="2">
    <source>
        <dbReference type="Proteomes" id="UP000807469"/>
    </source>
</evidence>